<dbReference type="InterPro" id="IPR010839">
    <property type="entry name" value="AtuA_N"/>
</dbReference>
<dbReference type="AlphaFoldDB" id="A0A9N9AP72"/>
<feature type="domain" description="AtuA-like ferredoxin-fold" evidence="2">
    <location>
        <begin position="528"/>
        <end position="626"/>
    </location>
</feature>
<dbReference type="EMBL" id="CAJVPP010001127">
    <property type="protein sequence ID" value="CAG8535939.1"/>
    <property type="molecule type" value="Genomic_DNA"/>
</dbReference>
<dbReference type="Proteomes" id="UP000789375">
    <property type="component" value="Unassembled WGS sequence"/>
</dbReference>
<dbReference type="Pfam" id="PF23544">
    <property type="entry name" value="AtuA_ferredoxin"/>
    <property type="match status" value="1"/>
</dbReference>
<evidence type="ECO:0000259" key="2">
    <source>
        <dbReference type="Pfam" id="PF23544"/>
    </source>
</evidence>
<dbReference type="Pfam" id="PF07287">
    <property type="entry name" value="AtuA"/>
    <property type="match status" value="1"/>
</dbReference>
<reference evidence="3" key="1">
    <citation type="submission" date="2021-06" db="EMBL/GenBank/DDBJ databases">
        <authorList>
            <person name="Kallberg Y."/>
            <person name="Tangrot J."/>
            <person name="Rosling A."/>
        </authorList>
    </citation>
    <scope>NUCLEOTIDE SEQUENCE</scope>
    <source>
        <strain evidence="3">87-6 pot B 2015</strain>
    </source>
</reference>
<comment type="caution">
    <text evidence="3">The sequence shown here is derived from an EMBL/GenBank/DDBJ whole genome shotgun (WGS) entry which is preliminary data.</text>
</comment>
<dbReference type="InterPro" id="IPR056362">
    <property type="entry name" value="AtuA-like_ferredoxin_dom"/>
</dbReference>
<evidence type="ECO:0000313" key="3">
    <source>
        <dbReference type="EMBL" id="CAG8535939.1"/>
    </source>
</evidence>
<proteinExistence type="predicted"/>
<evidence type="ECO:0000259" key="1">
    <source>
        <dbReference type="Pfam" id="PF07287"/>
    </source>
</evidence>
<sequence>MTVRIGCYSAFWGDSASAASQLVKKERKNLDYLIADYLSEVTMGILARRRNHKSSTEKSKLRGAGEGGYIAEFITLVLKHLLPDLVKNNIKVITNAGGLDPLACKQAIENTIKESGIEDGKLIVAAITGDDILNYNEEFKQKGEVYEFTHIIGNDQDSDDFPSEKKKVISFNAYLGAIPIAMALDSGANIVITGRCVDSALVLGPLIHEFKWDPHKDWDKLASGSLAGHIIECGCQATGGNFTDWEKSAFSEHGGWTNIGYPIVECFENGEFYVTKPKETGGLVTTATVGEQMLYEILDPGSYILPDVVLDIRNVKLKQIEKNKVLVTGAKGRPPTEYLKVSGIYLDGYKMTGSLLIGGIDAWKKASVVGVSIITKTNMMLNQLGLGTFRNVNVEPLGAEHTYGPHARAHDTREVVLNLTVHHDNPQALRLFGMELAPAATCMAPGITGGGSGRPHPSPCLVHFSCLVSKGVVIAYLTAGNDAEIKTIKFEGPTDNDSIIPPSLFKNFDIEMESIESNVSASGGTIKVPLIRLAWGRSGDKGDTCNIGIIAREQKYYLFLKKTLTEEEVKYYMAHLCKGVVKRYELPGCNGLNFVLTKSLGGGGLSTLNTDRQGKTYAQMLLSYELDVPSNWFSKL</sequence>
<accession>A0A9N9AP72</accession>
<name>A0A9N9AP72_FUNMO</name>
<dbReference type="PANTHER" id="PTHR47708:SF2">
    <property type="entry name" value="SI:CH73-132F6.5"/>
    <property type="match status" value="1"/>
</dbReference>
<dbReference type="PANTHER" id="PTHR47708">
    <property type="match status" value="1"/>
</dbReference>
<keyword evidence="4" id="KW-1185">Reference proteome</keyword>
<gene>
    <name evidence="3" type="ORF">FMOSSE_LOCUS5741</name>
</gene>
<organism evidence="3 4">
    <name type="scientific">Funneliformis mosseae</name>
    <name type="common">Endomycorrhizal fungus</name>
    <name type="synonym">Glomus mosseae</name>
    <dbReference type="NCBI Taxonomy" id="27381"/>
    <lineage>
        <taxon>Eukaryota</taxon>
        <taxon>Fungi</taxon>
        <taxon>Fungi incertae sedis</taxon>
        <taxon>Mucoromycota</taxon>
        <taxon>Glomeromycotina</taxon>
        <taxon>Glomeromycetes</taxon>
        <taxon>Glomerales</taxon>
        <taxon>Glomeraceae</taxon>
        <taxon>Funneliformis</taxon>
    </lineage>
</organism>
<feature type="domain" description="Acyclic terpene utilisation N-terminal" evidence="1">
    <location>
        <begin position="3"/>
        <end position="472"/>
    </location>
</feature>
<evidence type="ECO:0000313" key="4">
    <source>
        <dbReference type="Proteomes" id="UP000789375"/>
    </source>
</evidence>
<protein>
    <submittedName>
        <fullName evidence="3">1158_t:CDS:1</fullName>
    </submittedName>
</protein>